<dbReference type="AlphaFoldDB" id="A0A378UD15"/>
<sequence>MLDPLSDKLFSSKGEDFAYSEKRLQENADIKDIIFEMVENDAENNFEKRDFLNYLREMSI</sequence>
<keyword evidence="1" id="KW-0067">ATP-binding</keyword>
<dbReference type="GO" id="GO:0005524">
    <property type="term" value="F:ATP binding"/>
    <property type="evidence" value="ECO:0007669"/>
    <property type="project" value="UniProtKB-KW"/>
</dbReference>
<accession>A0A378UD15</accession>
<evidence type="ECO:0000313" key="1">
    <source>
        <dbReference type="EMBL" id="STZ75215.1"/>
    </source>
</evidence>
<reference evidence="1 2" key="1">
    <citation type="submission" date="2018-06" db="EMBL/GenBank/DDBJ databases">
        <authorList>
            <consortium name="Pathogen Informatics"/>
            <person name="Doyle S."/>
        </authorList>
    </citation>
    <scope>NUCLEOTIDE SEQUENCE [LARGE SCALE GENOMIC DNA]</scope>
    <source>
        <strain evidence="1 2">NCTC10313</strain>
    </source>
</reference>
<evidence type="ECO:0000313" key="2">
    <source>
        <dbReference type="Proteomes" id="UP000254487"/>
    </source>
</evidence>
<protein>
    <submittedName>
        <fullName evidence="1">Conjugal transfer ATP-binding protein TraC</fullName>
    </submittedName>
</protein>
<dbReference type="Proteomes" id="UP000254487">
    <property type="component" value="Unassembled WGS sequence"/>
</dbReference>
<dbReference type="EMBL" id="UGLW01000006">
    <property type="protein sequence ID" value="STZ75215.1"/>
    <property type="molecule type" value="Genomic_DNA"/>
</dbReference>
<organism evidence="1 2">
    <name type="scientific">Klebsiella pneumoniae subsp. ozaenae</name>
    <dbReference type="NCBI Taxonomy" id="574"/>
    <lineage>
        <taxon>Bacteria</taxon>
        <taxon>Pseudomonadati</taxon>
        <taxon>Pseudomonadota</taxon>
        <taxon>Gammaproteobacteria</taxon>
        <taxon>Enterobacterales</taxon>
        <taxon>Enterobacteriaceae</taxon>
        <taxon>Klebsiella/Raoultella group</taxon>
        <taxon>Klebsiella</taxon>
        <taxon>Klebsiella pneumoniae complex</taxon>
    </lineage>
</organism>
<gene>
    <name evidence="1" type="ORF">NCTC10313_07408</name>
</gene>
<name>A0A378UD15_KLEPO</name>
<keyword evidence="1" id="KW-0547">Nucleotide-binding</keyword>
<proteinExistence type="predicted"/>